<feature type="compositionally biased region" description="Low complexity" evidence="1">
    <location>
        <begin position="339"/>
        <end position="358"/>
    </location>
</feature>
<dbReference type="Proteomes" id="UP000799536">
    <property type="component" value="Unassembled WGS sequence"/>
</dbReference>
<proteinExistence type="predicted"/>
<dbReference type="AlphaFoldDB" id="A0A9P4JFE6"/>
<feature type="region of interest" description="Disordered" evidence="1">
    <location>
        <begin position="28"/>
        <end position="69"/>
    </location>
</feature>
<evidence type="ECO:0000313" key="2">
    <source>
        <dbReference type="EMBL" id="KAF2197294.1"/>
    </source>
</evidence>
<evidence type="ECO:0000256" key="1">
    <source>
        <dbReference type="SAM" id="MobiDB-lite"/>
    </source>
</evidence>
<dbReference type="EMBL" id="ML994253">
    <property type="protein sequence ID" value="KAF2197294.1"/>
    <property type="molecule type" value="Genomic_DNA"/>
</dbReference>
<sequence>MQVHAVPDAERAYDSTGRQLPWAYEYAESDYNQRRPPQESGPFGKARKRGTSRSRTPGTNYKKEDQAKLDNQRAIDDIFGRFKSTIKEKESLRTSRQSIAPPAPLPFSASTSVPNFSGLTGANNFGVGPAPGATGAQTAKEPTEVLLYGFGNDVQWAAIDFFEKVSQGIIYEGYDRNPLNSKWNLSLSVSRASSIRGLPKSAIQRVNEYVGGEHWIKVTFDSPEAAERACHYSPHIIQGYQVYAERYRGTGPNQDIAIRATAGTTSSSVAASPQTSHTVSSMTLQAGGSTTSTTVSSATATNSVPASTMPSRSKSMPFLPATFPETPQPSHTVDIAHPSNNTTAAATTTSSQTLSRSRSTLRVRGAKPAVLLPPEAAFLPAAPRWQQTLSSFPIIGWVVGSGHGIIGDAVPRKEDGSFDEAAASVYWRFWYMVDGCFGTDFCGVRGSEDDD</sequence>
<protein>
    <submittedName>
        <fullName evidence="2">Uncharacterized protein</fullName>
    </submittedName>
</protein>
<feature type="region of interest" description="Disordered" evidence="1">
    <location>
        <begin position="265"/>
        <end position="314"/>
    </location>
</feature>
<reference evidence="2" key="1">
    <citation type="journal article" date="2020" name="Stud. Mycol.">
        <title>101 Dothideomycetes genomes: a test case for predicting lifestyles and emergence of pathogens.</title>
        <authorList>
            <person name="Haridas S."/>
            <person name="Albert R."/>
            <person name="Binder M."/>
            <person name="Bloem J."/>
            <person name="Labutti K."/>
            <person name="Salamov A."/>
            <person name="Andreopoulos B."/>
            <person name="Baker S."/>
            <person name="Barry K."/>
            <person name="Bills G."/>
            <person name="Bluhm B."/>
            <person name="Cannon C."/>
            <person name="Castanera R."/>
            <person name="Culley D."/>
            <person name="Daum C."/>
            <person name="Ezra D."/>
            <person name="Gonzalez J."/>
            <person name="Henrissat B."/>
            <person name="Kuo A."/>
            <person name="Liang C."/>
            <person name="Lipzen A."/>
            <person name="Lutzoni F."/>
            <person name="Magnuson J."/>
            <person name="Mondo S."/>
            <person name="Nolan M."/>
            <person name="Ohm R."/>
            <person name="Pangilinan J."/>
            <person name="Park H.-J."/>
            <person name="Ramirez L."/>
            <person name="Alfaro M."/>
            <person name="Sun H."/>
            <person name="Tritt A."/>
            <person name="Yoshinaga Y."/>
            <person name="Zwiers L.-H."/>
            <person name="Turgeon B."/>
            <person name="Goodwin S."/>
            <person name="Spatafora J."/>
            <person name="Crous P."/>
            <person name="Grigoriev I."/>
        </authorList>
    </citation>
    <scope>NUCLEOTIDE SEQUENCE</scope>
    <source>
        <strain evidence="2">ATCC 74209</strain>
    </source>
</reference>
<name>A0A9P4JFE6_9PLEO</name>
<evidence type="ECO:0000313" key="3">
    <source>
        <dbReference type="Proteomes" id="UP000799536"/>
    </source>
</evidence>
<feature type="compositionally biased region" description="Low complexity" evidence="1">
    <location>
        <begin position="289"/>
        <end position="308"/>
    </location>
</feature>
<dbReference type="OrthoDB" id="8033832at2759"/>
<keyword evidence="3" id="KW-1185">Reference proteome</keyword>
<comment type="caution">
    <text evidence="2">The sequence shown here is derived from an EMBL/GenBank/DDBJ whole genome shotgun (WGS) entry which is preliminary data.</text>
</comment>
<feature type="region of interest" description="Disordered" evidence="1">
    <location>
        <begin position="327"/>
        <end position="360"/>
    </location>
</feature>
<feature type="compositionally biased region" description="Polar residues" evidence="1">
    <location>
        <begin position="273"/>
        <end position="288"/>
    </location>
</feature>
<dbReference type="InterPro" id="IPR012677">
    <property type="entry name" value="Nucleotide-bd_a/b_plait_sf"/>
</dbReference>
<gene>
    <name evidence="2" type="ORF">GQ43DRAFT_424876</name>
</gene>
<organism evidence="2 3">
    <name type="scientific">Delitschia confertaspora ATCC 74209</name>
    <dbReference type="NCBI Taxonomy" id="1513339"/>
    <lineage>
        <taxon>Eukaryota</taxon>
        <taxon>Fungi</taxon>
        <taxon>Dikarya</taxon>
        <taxon>Ascomycota</taxon>
        <taxon>Pezizomycotina</taxon>
        <taxon>Dothideomycetes</taxon>
        <taxon>Pleosporomycetidae</taxon>
        <taxon>Pleosporales</taxon>
        <taxon>Delitschiaceae</taxon>
        <taxon>Delitschia</taxon>
    </lineage>
</organism>
<accession>A0A9P4JFE6</accession>
<dbReference type="Gene3D" id="3.30.70.330">
    <property type="match status" value="1"/>
</dbReference>